<dbReference type="InterPro" id="IPR004660">
    <property type="entry name" value="PDH_E1"/>
</dbReference>
<dbReference type="FunFam" id="3.40.50.970:FF:000011">
    <property type="entry name" value="Pyruvate dehydrogenase E1 component"/>
    <property type="match status" value="1"/>
</dbReference>
<dbReference type="PATRIC" id="fig|1429438.4.peg.6057"/>
<dbReference type="PANTHER" id="PTHR43825">
    <property type="entry name" value="PYRUVATE DEHYDROGENASE E1 COMPONENT"/>
    <property type="match status" value="1"/>
</dbReference>
<dbReference type="SUPFAM" id="SSF52518">
    <property type="entry name" value="Thiamin diphosphate-binding fold (THDP-binding)"/>
    <property type="match status" value="2"/>
</dbReference>
<dbReference type="AlphaFoldDB" id="W4LCU0"/>
<dbReference type="PIRSF" id="PIRSF000156">
    <property type="entry name" value="Pyruvate_dh_E1"/>
    <property type="match status" value="1"/>
</dbReference>
<organism evidence="14 15">
    <name type="scientific">Entotheonella factor</name>
    <dbReference type="NCBI Taxonomy" id="1429438"/>
    <lineage>
        <taxon>Bacteria</taxon>
        <taxon>Pseudomonadati</taxon>
        <taxon>Nitrospinota/Tectimicrobiota group</taxon>
        <taxon>Candidatus Tectimicrobiota</taxon>
        <taxon>Candidatus Entotheonellia</taxon>
        <taxon>Candidatus Entotheonellales</taxon>
        <taxon>Candidatus Entotheonellaceae</taxon>
        <taxon>Candidatus Entotheonella</taxon>
    </lineage>
</organism>
<feature type="binding site" evidence="10">
    <location>
        <position position="268"/>
    </location>
    <ligand>
        <name>Mg(2+)</name>
        <dbReference type="ChEBI" id="CHEBI:18420"/>
    </ligand>
</feature>
<evidence type="ECO:0000256" key="3">
    <source>
        <dbReference type="ARBA" id="ARBA00012281"/>
    </source>
</evidence>
<evidence type="ECO:0000256" key="5">
    <source>
        <dbReference type="ARBA" id="ARBA00023002"/>
    </source>
</evidence>
<dbReference type="Gene3D" id="3.40.50.920">
    <property type="match status" value="1"/>
</dbReference>
<dbReference type="GO" id="GO:0046872">
    <property type="term" value="F:metal ion binding"/>
    <property type="evidence" value="ECO:0007669"/>
    <property type="project" value="UniProtKB-KW"/>
</dbReference>
<dbReference type="Gene3D" id="3.40.50.970">
    <property type="match status" value="2"/>
</dbReference>
<evidence type="ECO:0000256" key="4">
    <source>
        <dbReference type="ARBA" id="ARBA00017172"/>
    </source>
</evidence>
<evidence type="ECO:0000256" key="1">
    <source>
        <dbReference type="ARBA" id="ARBA00001964"/>
    </source>
</evidence>
<evidence type="ECO:0000259" key="12">
    <source>
        <dbReference type="Pfam" id="PF17831"/>
    </source>
</evidence>
<evidence type="ECO:0000313" key="15">
    <source>
        <dbReference type="Proteomes" id="UP000019141"/>
    </source>
</evidence>
<dbReference type="InterPro" id="IPR035807">
    <property type="entry name" value="PDC_E1_N"/>
</dbReference>
<evidence type="ECO:0000313" key="14">
    <source>
        <dbReference type="EMBL" id="ETW95141.1"/>
    </source>
</evidence>
<dbReference type="GO" id="GO:0004739">
    <property type="term" value="F:pyruvate dehydrogenase (acetyl-transferring) activity"/>
    <property type="evidence" value="ECO:0007669"/>
    <property type="project" value="UniProtKB-EC"/>
</dbReference>
<dbReference type="HOGENOM" id="CLU_009154_2_0_7"/>
<evidence type="ECO:0000256" key="9">
    <source>
        <dbReference type="PIRNR" id="PIRNR000156"/>
    </source>
</evidence>
<dbReference type="NCBIfam" id="TIGR00759">
    <property type="entry name" value="aceE"/>
    <property type="match status" value="1"/>
</dbReference>
<dbReference type="EC" id="1.2.4.1" evidence="3 9"/>
<name>W4LCU0_ENTF1</name>
<keyword evidence="10" id="KW-0479">Metal-binding</keyword>
<dbReference type="PANTHER" id="PTHR43825:SF3">
    <property type="entry name" value="PYRUVATE DEHYDROGENASE E1 COMPONENT"/>
    <property type="match status" value="1"/>
</dbReference>
<evidence type="ECO:0000256" key="7">
    <source>
        <dbReference type="ARBA" id="ARBA00023317"/>
    </source>
</evidence>
<keyword evidence="6 9" id="KW-0786">Thiamine pyrophosphate</keyword>
<dbReference type="Pfam" id="PF00456">
    <property type="entry name" value="Transketolase_N"/>
    <property type="match status" value="1"/>
</dbReference>
<evidence type="ECO:0000256" key="6">
    <source>
        <dbReference type="ARBA" id="ARBA00023052"/>
    </source>
</evidence>
<dbReference type="Pfam" id="PF17831">
    <property type="entry name" value="PDH_E1_M"/>
    <property type="match status" value="1"/>
</dbReference>
<dbReference type="EMBL" id="AZHW01000953">
    <property type="protein sequence ID" value="ETW95141.1"/>
    <property type="molecule type" value="Genomic_DNA"/>
</dbReference>
<dbReference type="InterPro" id="IPR051157">
    <property type="entry name" value="PDH/Transketolase"/>
</dbReference>
<dbReference type="CDD" id="cd02017">
    <property type="entry name" value="TPP_E1_EcPDC_like"/>
    <property type="match status" value="1"/>
</dbReference>
<evidence type="ECO:0000259" key="11">
    <source>
        <dbReference type="Pfam" id="PF00456"/>
    </source>
</evidence>
<reference evidence="14 15" key="1">
    <citation type="journal article" date="2014" name="Nature">
        <title>An environmental bacterial taxon with a large and distinct metabolic repertoire.</title>
        <authorList>
            <person name="Wilson M.C."/>
            <person name="Mori T."/>
            <person name="Ruckert C."/>
            <person name="Uria A.R."/>
            <person name="Helf M.J."/>
            <person name="Takada K."/>
            <person name="Gernert C."/>
            <person name="Steffens U.A."/>
            <person name="Heycke N."/>
            <person name="Schmitt S."/>
            <person name="Rinke C."/>
            <person name="Helfrich E.J."/>
            <person name="Brachmann A.O."/>
            <person name="Gurgui C."/>
            <person name="Wakimoto T."/>
            <person name="Kracht M."/>
            <person name="Crusemann M."/>
            <person name="Hentschel U."/>
            <person name="Abe I."/>
            <person name="Matsunaga S."/>
            <person name="Kalinowski J."/>
            <person name="Takeyama H."/>
            <person name="Piel J."/>
        </authorList>
    </citation>
    <scope>NUCLEOTIDE SEQUENCE [LARGE SCALE GENOMIC DNA]</scope>
    <source>
        <strain evidence="15">TSY1</strain>
    </source>
</reference>
<dbReference type="Pfam" id="PF22613">
    <property type="entry name" value="Transketolase_C_1"/>
    <property type="match status" value="1"/>
</dbReference>
<comment type="function">
    <text evidence="2 9">Component of the pyruvate dehydrogenase (PDH) complex, that catalyzes the overall conversion of pyruvate to acetyl-CoA and CO(2).</text>
</comment>
<keyword evidence="5 9" id="KW-0560">Oxidoreductase</keyword>
<dbReference type="InterPro" id="IPR055152">
    <property type="entry name" value="Transketolase-like_C_2"/>
</dbReference>
<comment type="catalytic activity">
    <reaction evidence="8 9">
        <text>N(6)-[(R)-lipoyl]-L-lysyl-[protein] + pyruvate + H(+) = N(6)-[(R)-S(8)-acetyldihydrolipoyl]-L-lysyl-[protein] + CO2</text>
        <dbReference type="Rhea" id="RHEA:19189"/>
        <dbReference type="Rhea" id="RHEA-COMP:10474"/>
        <dbReference type="Rhea" id="RHEA-COMP:10478"/>
        <dbReference type="ChEBI" id="CHEBI:15361"/>
        <dbReference type="ChEBI" id="CHEBI:15378"/>
        <dbReference type="ChEBI" id="CHEBI:16526"/>
        <dbReference type="ChEBI" id="CHEBI:83099"/>
        <dbReference type="ChEBI" id="CHEBI:83111"/>
        <dbReference type="EC" id="1.2.4.1"/>
    </reaction>
</comment>
<accession>W4LCU0</accession>
<protein>
    <recommendedName>
        <fullName evidence="4 9">Pyruvate dehydrogenase E1 component</fullName>
        <ecNumber evidence="3 9">1.2.4.1</ecNumber>
    </recommendedName>
</protein>
<dbReference type="InterPro" id="IPR005474">
    <property type="entry name" value="Transketolase_N"/>
</dbReference>
<sequence length="893" mass="99402">MNTVTSQSQSGDDWDIERQDWLESIDYIHKQYGEGGVKDILRILQNHILAQDIALNEATLNTPYRNTIPPAEEPLYPGHIELEENIEKLIRWNAAAMVVRATDEGTGVGGHIATYTSAATMMEVGFHHYFRNRSDTYGGDLLIVQPHASPGLYARAFLEVRLSQAQLDNFRRQLAPEGGLSSYPHPRHMPDFWQVPSGSMGLSTPTAIYQARFIKYLENRGLKPRNGGKVWCFIGDGESDEPEVLGTINIAAREGLDNLILVVNCNLQRLDGPVRGNGKIIQELERSFRGADWNVIKVIWGSGWDSLLARDHRGVLQKRMEEAVDGDYQYLSVSPGDVQRELWVENNPELKSLMNTLTDEEVRLIKRGGQDHKKINAAYHKALQATGRPTVILIKSVKGYGLLKGQGRNTAHQKKQLSSEERLELAQACNISLGATAIEAAEFYRPSDDSPEMQYLKAHRQNLGGYLPARDVHCDALPPPPLSTFAEFFKGSERAVSTTMAVVRMLSVLMKDPGIGRYIVPIVPDEARTFGLDGLFREAGIYSPEGQRYTPVDGGSLLPYREAEDGQILQEGICETGAMASFLAAGTAYAVHGVPTIPFYMFYSIFGFQRVGDMIWACGDMMCRGFLLGGTAGRTTLNGEGLQHQDGHSHVVANTVPNLKSYDPAFAYELAIIVREGIRRMYQEQEHIFYYLTIYNENYPMPATEAPEAIEAGVLSGLYCYRRSELEQAEAKVHLFGSGSILQQALQAQADLAEYDIAADVWSATSYNELYRDAMACERWNRLHPAAEPRVPYVQRCLDGEEGVFVAVSDYMKALPNLIAPWMPGRYIALGTDGYGLSEARPELRAYFEIDSAHITVAALYGLAQDGQVKYERVEEAIARLGIDANKVEPARQ</sequence>
<gene>
    <name evidence="14" type="primary">aceE</name>
    <name evidence="14" type="ORF">ETSY1_31905</name>
</gene>
<comment type="caution">
    <text evidence="14">The sequence shown here is derived from an EMBL/GenBank/DDBJ whole genome shotgun (WGS) entry which is preliminary data.</text>
</comment>
<evidence type="ECO:0000256" key="10">
    <source>
        <dbReference type="PIRSR" id="PIRSR000156-1"/>
    </source>
</evidence>
<evidence type="ECO:0000256" key="2">
    <source>
        <dbReference type="ARBA" id="ARBA00003157"/>
    </source>
</evidence>
<evidence type="ECO:0000256" key="8">
    <source>
        <dbReference type="ARBA" id="ARBA00051231"/>
    </source>
</evidence>
<comment type="cofactor">
    <cofactor evidence="10">
        <name>Mg(2+)</name>
        <dbReference type="ChEBI" id="CHEBI:18420"/>
    </cofactor>
</comment>
<feature type="domain" description="Transketolase N-terminal" evidence="11">
    <location>
        <begin position="144"/>
        <end position="300"/>
    </location>
</feature>
<feature type="domain" description="Pyruvate dehydrogenase E1 component middle" evidence="12">
    <location>
        <begin position="484"/>
        <end position="702"/>
    </location>
</feature>
<keyword evidence="7 9" id="KW-0670">Pyruvate</keyword>
<dbReference type="Proteomes" id="UP000019141">
    <property type="component" value="Unassembled WGS sequence"/>
</dbReference>
<keyword evidence="10" id="KW-0460">Magnesium</keyword>
<feature type="domain" description="Transketolase-like C-terminal" evidence="13">
    <location>
        <begin position="717"/>
        <end position="851"/>
    </location>
</feature>
<feature type="binding site" evidence="10">
    <location>
        <position position="236"/>
    </location>
    <ligand>
        <name>Mg(2+)</name>
        <dbReference type="ChEBI" id="CHEBI:18420"/>
    </ligand>
</feature>
<keyword evidence="15" id="KW-1185">Reference proteome</keyword>
<feature type="binding site" evidence="10">
    <location>
        <position position="266"/>
    </location>
    <ligand>
        <name>Mg(2+)</name>
        <dbReference type="ChEBI" id="CHEBI:18420"/>
    </ligand>
</feature>
<dbReference type="InterPro" id="IPR041621">
    <property type="entry name" value="PDH_E1_M"/>
</dbReference>
<evidence type="ECO:0000259" key="13">
    <source>
        <dbReference type="Pfam" id="PF22613"/>
    </source>
</evidence>
<dbReference type="InterPro" id="IPR029061">
    <property type="entry name" value="THDP-binding"/>
</dbReference>
<dbReference type="InterPro" id="IPR009014">
    <property type="entry name" value="Transketo_C/PFOR_II"/>
</dbReference>
<comment type="cofactor">
    <cofactor evidence="1 9">
        <name>thiamine diphosphate</name>
        <dbReference type="ChEBI" id="CHEBI:58937"/>
    </cofactor>
</comment>
<dbReference type="SUPFAM" id="SSF52922">
    <property type="entry name" value="TK C-terminal domain-like"/>
    <property type="match status" value="1"/>
</dbReference>
<proteinExistence type="predicted"/>